<evidence type="ECO:0000313" key="2">
    <source>
        <dbReference type="EMBL" id="JAD82848.1"/>
    </source>
</evidence>
<reference evidence="2" key="1">
    <citation type="submission" date="2014-09" db="EMBL/GenBank/DDBJ databases">
        <authorList>
            <person name="Magalhaes I.L.F."/>
            <person name="Oliveira U."/>
            <person name="Santos F.R."/>
            <person name="Vidigal T.H.D.A."/>
            <person name="Brescovit A.D."/>
            <person name="Santos A.J."/>
        </authorList>
    </citation>
    <scope>NUCLEOTIDE SEQUENCE</scope>
    <source>
        <tissue evidence="2">Shoot tissue taken approximately 20 cm above the soil surface</tissue>
    </source>
</reference>
<reference evidence="2" key="2">
    <citation type="journal article" date="2015" name="Data Brief">
        <title>Shoot transcriptome of the giant reed, Arundo donax.</title>
        <authorList>
            <person name="Barrero R.A."/>
            <person name="Guerrero F.D."/>
            <person name="Moolhuijzen P."/>
            <person name="Goolsby J.A."/>
            <person name="Tidwell J."/>
            <person name="Bellgard S.E."/>
            <person name="Bellgard M.I."/>
        </authorList>
    </citation>
    <scope>NUCLEOTIDE SEQUENCE</scope>
    <source>
        <tissue evidence="2">Shoot tissue taken approximately 20 cm above the soil surface</tissue>
    </source>
</reference>
<keyword evidence="1" id="KW-0732">Signal</keyword>
<proteinExistence type="predicted"/>
<dbReference type="AlphaFoldDB" id="A0A0A9D830"/>
<feature type="signal peptide" evidence="1">
    <location>
        <begin position="1"/>
        <end position="18"/>
    </location>
</feature>
<evidence type="ECO:0008006" key="3">
    <source>
        <dbReference type="Google" id="ProtNLM"/>
    </source>
</evidence>
<organism evidence="2">
    <name type="scientific">Arundo donax</name>
    <name type="common">Giant reed</name>
    <name type="synonym">Donax arundinaceus</name>
    <dbReference type="NCBI Taxonomy" id="35708"/>
    <lineage>
        <taxon>Eukaryota</taxon>
        <taxon>Viridiplantae</taxon>
        <taxon>Streptophyta</taxon>
        <taxon>Embryophyta</taxon>
        <taxon>Tracheophyta</taxon>
        <taxon>Spermatophyta</taxon>
        <taxon>Magnoliopsida</taxon>
        <taxon>Liliopsida</taxon>
        <taxon>Poales</taxon>
        <taxon>Poaceae</taxon>
        <taxon>PACMAD clade</taxon>
        <taxon>Arundinoideae</taxon>
        <taxon>Arundineae</taxon>
        <taxon>Arundo</taxon>
    </lineage>
</organism>
<accession>A0A0A9D830</accession>
<dbReference type="EMBL" id="GBRH01215047">
    <property type="protein sequence ID" value="JAD82848.1"/>
    <property type="molecule type" value="Transcribed_RNA"/>
</dbReference>
<feature type="chain" id="PRO_5002063731" description="Secreted protein" evidence="1">
    <location>
        <begin position="19"/>
        <end position="110"/>
    </location>
</feature>
<protein>
    <recommendedName>
        <fullName evidence="3">Secreted protein</fullName>
    </recommendedName>
</protein>
<sequence length="110" mass="12253">MVFPVLLGSYRLLRVCSCFSFNSLCGKIVNWDFSSNQHDRQQCHCRDLLLYRLCIVLPRVLGEHVGHPACLPVLPGQWERSGDEAGGGTQRSESGILTHYMSTACILCIA</sequence>
<evidence type="ECO:0000256" key="1">
    <source>
        <dbReference type="SAM" id="SignalP"/>
    </source>
</evidence>
<name>A0A0A9D830_ARUDO</name>